<evidence type="ECO:0000313" key="8">
    <source>
        <dbReference type="EMBL" id="RPB07944.1"/>
    </source>
</evidence>
<name>A0A3N4KBN6_9PEZI</name>
<accession>A0A3N4KBN6</accession>
<dbReference type="OrthoDB" id="433457at2759"/>
<evidence type="ECO:0000259" key="7">
    <source>
        <dbReference type="Pfam" id="PF23726"/>
    </source>
</evidence>
<organism evidence="8 9">
    <name type="scientific">Morchella conica CCBAS932</name>
    <dbReference type="NCBI Taxonomy" id="1392247"/>
    <lineage>
        <taxon>Eukaryota</taxon>
        <taxon>Fungi</taxon>
        <taxon>Dikarya</taxon>
        <taxon>Ascomycota</taxon>
        <taxon>Pezizomycotina</taxon>
        <taxon>Pezizomycetes</taxon>
        <taxon>Pezizales</taxon>
        <taxon>Morchellaceae</taxon>
        <taxon>Morchella</taxon>
    </lineage>
</organism>
<feature type="domain" description="RSE1/DDB1/CPSF1 first beta-propeller" evidence="6">
    <location>
        <begin position="12"/>
        <end position="358"/>
    </location>
</feature>
<dbReference type="InterPro" id="IPR004871">
    <property type="entry name" value="RSE1/DDB1/CPSF1_C"/>
</dbReference>
<dbReference type="GO" id="GO:0003676">
    <property type="term" value="F:nucleic acid binding"/>
    <property type="evidence" value="ECO:0007669"/>
    <property type="project" value="InterPro"/>
</dbReference>
<evidence type="ECO:0000259" key="5">
    <source>
        <dbReference type="Pfam" id="PF03178"/>
    </source>
</evidence>
<dbReference type="InterPro" id="IPR015943">
    <property type="entry name" value="WD40/YVTN_repeat-like_dom_sf"/>
</dbReference>
<dbReference type="Proteomes" id="UP000277580">
    <property type="component" value="Unassembled WGS sequence"/>
</dbReference>
<dbReference type="InterPro" id="IPR018846">
    <property type="entry name" value="Beta-prop_RSE1/DDB1/CPSF1_1st"/>
</dbReference>
<evidence type="ECO:0000256" key="2">
    <source>
        <dbReference type="ARBA" id="ARBA00007453"/>
    </source>
</evidence>
<evidence type="ECO:0000259" key="6">
    <source>
        <dbReference type="Pfam" id="PF10433"/>
    </source>
</evidence>
<gene>
    <name evidence="8" type="ORF">P167DRAFT_578815</name>
</gene>
<dbReference type="AlphaFoldDB" id="A0A3N4KBN6"/>
<feature type="domain" description="RSE1/DDB1/CPSF1 C-terminal" evidence="5">
    <location>
        <begin position="773"/>
        <end position="1090"/>
    </location>
</feature>
<dbReference type="InterPro" id="IPR050358">
    <property type="entry name" value="RSE1/DDB1/CFT1"/>
</dbReference>
<dbReference type="SUPFAM" id="SSF50998">
    <property type="entry name" value="Quinoprotein alcohol dehydrogenase-like"/>
    <property type="match status" value="1"/>
</dbReference>
<evidence type="ECO:0000256" key="3">
    <source>
        <dbReference type="ARBA" id="ARBA00014577"/>
    </source>
</evidence>
<dbReference type="Gene3D" id="1.10.150.910">
    <property type="match status" value="1"/>
</dbReference>
<dbReference type="Pfam" id="PF03178">
    <property type="entry name" value="CPSF_A"/>
    <property type="match status" value="1"/>
</dbReference>
<dbReference type="InParanoid" id="A0A3N4KBN6"/>
<dbReference type="EMBL" id="ML119172">
    <property type="protein sequence ID" value="RPB07944.1"/>
    <property type="molecule type" value="Genomic_DNA"/>
</dbReference>
<reference evidence="8 9" key="1">
    <citation type="journal article" date="2018" name="Nat. Ecol. Evol.">
        <title>Pezizomycetes genomes reveal the molecular basis of ectomycorrhizal truffle lifestyle.</title>
        <authorList>
            <person name="Murat C."/>
            <person name="Payen T."/>
            <person name="Noel B."/>
            <person name="Kuo A."/>
            <person name="Morin E."/>
            <person name="Chen J."/>
            <person name="Kohler A."/>
            <person name="Krizsan K."/>
            <person name="Balestrini R."/>
            <person name="Da Silva C."/>
            <person name="Montanini B."/>
            <person name="Hainaut M."/>
            <person name="Levati E."/>
            <person name="Barry K.W."/>
            <person name="Belfiori B."/>
            <person name="Cichocki N."/>
            <person name="Clum A."/>
            <person name="Dockter R.B."/>
            <person name="Fauchery L."/>
            <person name="Guy J."/>
            <person name="Iotti M."/>
            <person name="Le Tacon F."/>
            <person name="Lindquist E.A."/>
            <person name="Lipzen A."/>
            <person name="Malagnac F."/>
            <person name="Mello A."/>
            <person name="Molinier V."/>
            <person name="Miyauchi S."/>
            <person name="Poulain J."/>
            <person name="Riccioni C."/>
            <person name="Rubini A."/>
            <person name="Sitrit Y."/>
            <person name="Splivallo R."/>
            <person name="Traeger S."/>
            <person name="Wang M."/>
            <person name="Zifcakova L."/>
            <person name="Wipf D."/>
            <person name="Zambonelli A."/>
            <person name="Paolocci F."/>
            <person name="Nowrousian M."/>
            <person name="Ottonello S."/>
            <person name="Baldrian P."/>
            <person name="Spatafora J.W."/>
            <person name="Henrissat B."/>
            <person name="Nagy L.G."/>
            <person name="Aury J.M."/>
            <person name="Wincker P."/>
            <person name="Grigoriev I.V."/>
            <person name="Bonfante P."/>
            <person name="Martin F.M."/>
        </authorList>
    </citation>
    <scope>NUCLEOTIDE SEQUENCE [LARGE SCALE GENOMIC DNA]</scope>
    <source>
        <strain evidence="8 9">CCBAS932</strain>
    </source>
</reference>
<proteinExistence type="inferred from homology"/>
<comment type="subcellular location">
    <subcellularLocation>
        <location evidence="1">Nucleus</location>
    </subcellularLocation>
</comment>
<evidence type="ECO:0000256" key="1">
    <source>
        <dbReference type="ARBA" id="ARBA00004123"/>
    </source>
</evidence>
<dbReference type="GO" id="GO:0005634">
    <property type="term" value="C:nucleus"/>
    <property type="evidence" value="ECO:0007669"/>
    <property type="project" value="UniProtKB-SubCell"/>
</dbReference>
<evidence type="ECO:0000256" key="4">
    <source>
        <dbReference type="ARBA" id="ARBA00023242"/>
    </source>
</evidence>
<dbReference type="InterPro" id="IPR058543">
    <property type="entry name" value="Beta-prop_RSE1/DDB1/CPSF1_2nd"/>
</dbReference>
<dbReference type="STRING" id="1392247.A0A3N4KBN6"/>
<dbReference type="InterPro" id="IPR011047">
    <property type="entry name" value="Quinoprotein_ADH-like_sf"/>
</dbReference>
<comment type="similarity">
    <text evidence="2">Belongs to the DDB1 family.</text>
</comment>
<dbReference type="PANTHER" id="PTHR10644">
    <property type="entry name" value="DNA REPAIR/RNA PROCESSING CPSF FAMILY"/>
    <property type="match status" value="1"/>
</dbReference>
<sequence>MAYLASIHKASSVRHAVKSNFISSEEQSLIVAKSSRIEIYSFEGDGLSLKSQFQVYGRITALLTLRPVDSPTDHLFVASDNSNYLTVSWDPVQKRVRNEQAACDVSDKFLRNARCGPLYLADPAGRLLGLHVYQGTFLSIPLIQSPKKMNKKQTKSSVVESSKDFDTATPIRFSELDVVDMAFLHDTANPVLAILYNSAHPGEVHMKTYEVTHNGTEFKEWRMKATSLDAEPTMLIPVPGPVGGLLVIGTQMFCYFNSENETPLKHILHQVRSFVTWGVIDTQRYLLGDEDGKLHILFIELLRGRVHGIKVEEIGQTSVPSRLVYLDNGHLYVGSHSGDSQLVRLSSEEPKVQVIETFTNLAPITDFRVADMNYSGSENQQQYSSGHMRIVSCSGGFKQGSLRSVKSGVGMEDLGILGEMVGIRGLWGLKSTPGNQFDDILVVSFIDETRVFQFHQDDDPEELERFGAFSLDERTLIAGNVVDGKLLQVTPSSARLINTGSGEVASQLDLRGKGIINMASANEDTLIYVINGSTLFAVDLKADLKEIGTRSFSNEISCLTIPISSSTICAVGQWTTSAVSILTLPGLETLSEDILVRTENAAIPRSLLLARILQDQPPTLLVAMGDGTLFTFSVHEESFLLSQKKSIVLGTQSVYFQPIPLGNGLVNVFATCDHPSLIYGLEGRIAYSAVTADKTTHVTPFNAHGFPNSVAVATEDDLKLAVLDFTRSTHVRNLPTGDVVRRVAHLKTRDVFGVLTINLYQDLTTGDEQFRCYVRVVDGITFTMIDSYELQEAELIESIMCANLSNGDETFSERFIVGTGFQEESKDETARGRILVFELSDDRKLKLAAELVVRGSCKGLELVNGKIVAALNRTVEMYSWESPLSLKPKIVKIASYRTHSEPIDLGVRDNMIAVGDLMKGPSLLEYSSQNGTDYKLDEVARNYQTLWTTAIELWDKETIICGDAEGNMSIWRRDVNGVTDEDQKRLQLVGDIRIGEMVNRIRKAVDENVLPGSVVQPKAYCATVDGSIYLLGEIDSEYLDLLMQLQSNMAKVISGVGDLDFNKFRAYWSPNRSSEEPFRFVDGDFVERFLELTDRDAERVVDGVGKKTDGLSKGVDEIRSLVESLKRLH</sequence>
<dbReference type="Pfam" id="PF10433">
    <property type="entry name" value="Beta-prop_RSE1_1st"/>
    <property type="match status" value="1"/>
</dbReference>
<dbReference type="Pfam" id="PF23726">
    <property type="entry name" value="Beta-prop_RSE1_2nd"/>
    <property type="match status" value="1"/>
</dbReference>
<protein>
    <recommendedName>
        <fullName evidence="3">DNA damage-binding protein 1</fullName>
    </recommendedName>
</protein>
<dbReference type="Gene3D" id="2.130.10.10">
    <property type="entry name" value="YVTN repeat-like/Quinoprotein amine dehydrogenase"/>
    <property type="match status" value="3"/>
</dbReference>
<evidence type="ECO:0000313" key="9">
    <source>
        <dbReference type="Proteomes" id="UP000277580"/>
    </source>
</evidence>
<keyword evidence="9" id="KW-1185">Reference proteome</keyword>
<feature type="domain" description="RSE1/DDB1/CPSF1 second beta-propeller" evidence="7">
    <location>
        <begin position="417"/>
        <end position="722"/>
    </location>
</feature>
<keyword evidence="4" id="KW-0539">Nucleus</keyword>